<evidence type="ECO:0000256" key="3">
    <source>
        <dbReference type="ARBA" id="ARBA00022692"/>
    </source>
</evidence>
<feature type="transmembrane region" description="Helical" evidence="9">
    <location>
        <begin position="81"/>
        <end position="108"/>
    </location>
</feature>
<accession>A0A914BLD3</accession>
<evidence type="ECO:0000313" key="11">
    <source>
        <dbReference type="EnsemblMetazoa" id="XP_038077103.1"/>
    </source>
</evidence>
<evidence type="ECO:0000256" key="7">
    <source>
        <dbReference type="ARBA" id="ARBA00023170"/>
    </source>
</evidence>
<evidence type="ECO:0000256" key="2">
    <source>
        <dbReference type="ARBA" id="ARBA00022475"/>
    </source>
</evidence>
<feature type="transmembrane region" description="Helical" evidence="9">
    <location>
        <begin position="270"/>
        <end position="291"/>
    </location>
</feature>
<evidence type="ECO:0000256" key="6">
    <source>
        <dbReference type="ARBA" id="ARBA00023136"/>
    </source>
</evidence>
<name>A0A914BLD3_PATMI</name>
<dbReference type="GeneID" id="119744952"/>
<dbReference type="InterPro" id="IPR050569">
    <property type="entry name" value="TAAR"/>
</dbReference>
<evidence type="ECO:0000256" key="8">
    <source>
        <dbReference type="ARBA" id="ARBA00023224"/>
    </source>
</evidence>
<comment type="subcellular location">
    <subcellularLocation>
        <location evidence="1">Cell membrane</location>
        <topology evidence="1">Multi-pass membrane protein</topology>
    </subcellularLocation>
</comment>
<dbReference type="SUPFAM" id="SSF81321">
    <property type="entry name" value="Family A G protein-coupled receptor-like"/>
    <property type="match status" value="1"/>
</dbReference>
<keyword evidence="12" id="KW-1185">Reference proteome</keyword>
<evidence type="ECO:0000256" key="1">
    <source>
        <dbReference type="ARBA" id="ARBA00004651"/>
    </source>
</evidence>
<evidence type="ECO:0000256" key="9">
    <source>
        <dbReference type="SAM" id="Phobius"/>
    </source>
</evidence>
<evidence type="ECO:0000259" key="10">
    <source>
        <dbReference type="PROSITE" id="PS50262"/>
    </source>
</evidence>
<evidence type="ECO:0000313" key="12">
    <source>
        <dbReference type="Proteomes" id="UP000887568"/>
    </source>
</evidence>
<evidence type="ECO:0000256" key="5">
    <source>
        <dbReference type="ARBA" id="ARBA00023040"/>
    </source>
</evidence>
<keyword evidence="4 9" id="KW-1133">Transmembrane helix</keyword>
<sequence>MACYSNTTELFLFNSSGNVTEMTYSSEDVPPDNGPYSPLITGLRTCFVVLTSLLIVTGNIFCLSIMRFVDSSRFPPSSKVFLSYVILSDLVYGIFSLFLVCPAALNFWPYGKFLCVASRFVDSWICSCCVNAAVLITIDRLLAVLYPLRHATIIPRRRAIAIVAVSTIVALVLSLSMFTGAVQVSYNNAAVMCLVKWSIGTSPYLVRLIFFAAYTAVIPAAILIGCYTKLYLVARKHTNRRAKLRVRAITGRKSSGGQVKGHRALKMCSLIAGTFCIAWTPYFVVSFRSYVLKTEAPPLVDFFINWFCISNSWWDVIIYFLMAKEFRKTALKVAHKRWLKNNPNKQRTVTTQCRQDNPDL</sequence>
<dbReference type="InterPro" id="IPR017452">
    <property type="entry name" value="GPCR_Rhodpsn_7TM"/>
</dbReference>
<keyword evidence="7" id="KW-0675">Receptor</keyword>
<protein>
    <recommendedName>
        <fullName evidence="10">G-protein coupled receptors family 1 profile domain-containing protein</fullName>
    </recommendedName>
</protein>
<keyword evidence="5" id="KW-0297">G-protein coupled receptor</keyword>
<dbReference type="GO" id="GO:0005886">
    <property type="term" value="C:plasma membrane"/>
    <property type="evidence" value="ECO:0007669"/>
    <property type="project" value="UniProtKB-SubCell"/>
</dbReference>
<dbReference type="PROSITE" id="PS50262">
    <property type="entry name" value="G_PROTEIN_RECEP_F1_2"/>
    <property type="match status" value="1"/>
</dbReference>
<dbReference type="GO" id="GO:0004930">
    <property type="term" value="F:G protein-coupled receptor activity"/>
    <property type="evidence" value="ECO:0007669"/>
    <property type="project" value="UniProtKB-KW"/>
</dbReference>
<reference evidence="11" key="1">
    <citation type="submission" date="2022-11" db="UniProtKB">
        <authorList>
            <consortium name="EnsemblMetazoa"/>
        </authorList>
    </citation>
    <scope>IDENTIFICATION</scope>
</reference>
<keyword evidence="3 9" id="KW-0812">Transmembrane</keyword>
<feature type="transmembrane region" description="Helical" evidence="9">
    <location>
        <begin position="204"/>
        <end position="232"/>
    </location>
</feature>
<feature type="domain" description="G-protein coupled receptors family 1 profile" evidence="10">
    <location>
        <begin position="58"/>
        <end position="319"/>
    </location>
</feature>
<dbReference type="PANTHER" id="PTHR24249:SF424">
    <property type="entry name" value="G-PROTEIN COUPLED RECEPTORS FAMILY 1 PROFILE DOMAIN-CONTAINING PROTEIN"/>
    <property type="match status" value="1"/>
</dbReference>
<keyword evidence="2" id="KW-1003">Cell membrane</keyword>
<dbReference type="CDD" id="cd00637">
    <property type="entry name" value="7tm_classA_rhodopsin-like"/>
    <property type="match status" value="1"/>
</dbReference>
<proteinExistence type="predicted"/>
<keyword evidence="6 9" id="KW-0472">Membrane</keyword>
<dbReference type="RefSeq" id="XP_038077103.1">
    <property type="nucleotide sequence ID" value="XM_038221175.1"/>
</dbReference>
<dbReference type="Proteomes" id="UP000887568">
    <property type="component" value="Unplaced"/>
</dbReference>
<dbReference type="AlphaFoldDB" id="A0A914BLD3"/>
<dbReference type="InterPro" id="IPR000276">
    <property type="entry name" value="GPCR_Rhodpsn"/>
</dbReference>
<organism evidence="11 12">
    <name type="scientific">Patiria miniata</name>
    <name type="common">Bat star</name>
    <name type="synonym">Asterina miniata</name>
    <dbReference type="NCBI Taxonomy" id="46514"/>
    <lineage>
        <taxon>Eukaryota</taxon>
        <taxon>Metazoa</taxon>
        <taxon>Echinodermata</taxon>
        <taxon>Eleutherozoa</taxon>
        <taxon>Asterozoa</taxon>
        <taxon>Asteroidea</taxon>
        <taxon>Valvatacea</taxon>
        <taxon>Valvatida</taxon>
        <taxon>Asterinidae</taxon>
        <taxon>Patiria</taxon>
    </lineage>
</organism>
<dbReference type="Pfam" id="PF00001">
    <property type="entry name" value="7tm_1"/>
    <property type="match status" value="1"/>
</dbReference>
<feature type="transmembrane region" description="Helical" evidence="9">
    <location>
        <begin position="47"/>
        <end position="69"/>
    </location>
</feature>
<dbReference type="OrthoDB" id="6376512at2759"/>
<feature type="transmembrane region" description="Helical" evidence="9">
    <location>
        <begin position="303"/>
        <end position="322"/>
    </location>
</feature>
<keyword evidence="8" id="KW-0807">Transducer</keyword>
<dbReference type="PANTHER" id="PTHR24249">
    <property type="entry name" value="HISTAMINE RECEPTOR-RELATED G-PROTEIN COUPLED RECEPTOR"/>
    <property type="match status" value="1"/>
</dbReference>
<dbReference type="EnsemblMetazoa" id="XM_038221175.1">
    <property type="protein sequence ID" value="XP_038077103.1"/>
    <property type="gene ID" value="LOC119744952"/>
</dbReference>
<evidence type="ECO:0000256" key="4">
    <source>
        <dbReference type="ARBA" id="ARBA00022989"/>
    </source>
</evidence>
<dbReference type="Gene3D" id="1.20.1070.10">
    <property type="entry name" value="Rhodopsin 7-helix transmembrane proteins"/>
    <property type="match status" value="1"/>
</dbReference>
<dbReference type="PRINTS" id="PR00237">
    <property type="entry name" value="GPCRRHODOPSN"/>
</dbReference>
<feature type="transmembrane region" description="Helical" evidence="9">
    <location>
        <begin position="159"/>
        <end position="184"/>
    </location>
</feature>